<dbReference type="InterPro" id="IPR056501">
    <property type="entry name" value="NAD-bd_HRPKS_sdrA"/>
</dbReference>
<dbReference type="SMART" id="SM00826">
    <property type="entry name" value="PKS_DH"/>
    <property type="match status" value="1"/>
</dbReference>
<dbReference type="Gene3D" id="3.10.129.110">
    <property type="entry name" value="Polyketide synthase dehydratase"/>
    <property type="match status" value="1"/>
</dbReference>
<feature type="region of interest" description="N-terminal hotdog fold" evidence="8">
    <location>
        <begin position="972"/>
        <end position="1105"/>
    </location>
</feature>
<dbReference type="InterPro" id="IPR014031">
    <property type="entry name" value="Ketoacyl_synth_C"/>
</dbReference>
<name>A0AAD4KKV6_9EURO</name>
<dbReference type="Gene3D" id="3.40.50.720">
    <property type="entry name" value="NAD(P)-binding Rossmann-like Domain"/>
    <property type="match status" value="1"/>
</dbReference>
<dbReference type="Gene3D" id="1.10.1200.10">
    <property type="entry name" value="ACP-like"/>
    <property type="match status" value="1"/>
</dbReference>
<dbReference type="InterPro" id="IPR014030">
    <property type="entry name" value="Ketoacyl_synth_N"/>
</dbReference>
<dbReference type="Pfam" id="PF08242">
    <property type="entry name" value="Methyltransf_12"/>
    <property type="match status" value="1"/>
</dbReference>
<dbReference type="CDD" id="cd05195">
    <property type="entry name" value="enoyl_red"/>
    <property type="match status" value="1"/>
</dbReference>
<dbReference type="PROSITE" id="PS00059">
    <property type="entry name" value="ADH_ZINC"/>
    <property type="match status" value="1"/>
</dbReference>
<dbReference type="InterPro" id="IPR016036">
    <property type="entry name" value="Malonyl_transacylase_ACP-bd"/>
</dbReference>
<dbReference type="InterPro" id="IPR011032">
    <property type="entry name" value="GroES-like_sf"/>
</dbReference>
<dbReference type="PROSITE" id="PS50075">
    <property type="entry name" value="CARRIER"/>
    <property type="match status" value="1"/>
</dbReference>
<dbReference type="Proteomes" id="UP001201262">
    <property type="component" value="Unassembled WGS sequence"/>
</dbReference>
<evidence type="ECO:0000313" key="12">
    <source>
        <dbReference type="EMBL" id="KAH8690541.1"/>
    </source>
</evidence>
<dbReference type="Pfam" id="PF16197">
    <property type="entry name" value="KAsynt_C_assoc"/>
    <property type="match status" value="1"/>
</dbReference>
<dbReference type="InterPro" id="IPR002328">
    <property type="entry name" value="ADH_Zn_CS"/>
</dbReference>
<dbReference type="SMART" id="SM00827">
    <property type="entry name" value="PKS_AT"/>
    <property type="match status" value="1"/>
</dbReference>
<dbReference type="CDD" id="cd00833">
    <property type="entry name" value="PKS"/>
    <property type="match status" value="1"/>
</dbReference>
<dbReference type="InterPro" id="IPR042104">
    <property type="entry name" value="PKS_dehydratase_sf"/>
</dbReference>
<dbReference type="InterPro" id="IPR020806">
    <property type="entry name" value="PKS_PP-bd"/>
</dbReference>
<sequence length="2585" mass="286156">MDKLEPIAIVGFSFQFPDAEDSESLWKIMVEKRCTVIETPKDRINVDAWYHPDSSRRGQYYTRGAHFLREDISLFDAPFFSLSSDEAAGMDPQQRLLLEVTYRALENAGIPIEKAAGTQTSVHVGCFGNDYRHLMCKDVELTANYDVFGANVSMNANRLSWFFDFRGTSMNIDTACSSSLVALDLACADLRAGSTDMGIVAGANLIISPDIMLLMSNVNMLSPDGRSYSFDQRANGYGRGEGIGTLIIKRLSDAIRDGDTIRAVIRSTASNQDGNTPSGIMQPKGDSQAALIRDTYEKAGLSMAPTRFFEAHGTGTPVGDPIELNAVGSAFRHVRTAEDPLVIGAIKSNIGHLEGASGIAGVIKTILILESGLIPPNTNFEKLNQKIDLEFLHMKLPLELTPWPTQGLRRASVNSFGFGGTNSHVILDDAFHFLNDHGIIGNSVTVEHPPSLLTQTNGTHSEKPFQQIHAELPVSEMDAKLKVPKLLVVSARDKAGIERVTDAYAAYFKGPNISRRPFNTFATNLAYTLNVRRSALHFKSFWLASSIADLQAVKEQKSAVYQALLKPSLAFVFTGQGAQWLGMGRELASFFVFKQSIMRCEEYLLEFGCPWSLRESIWNESASTNINSPDVAQPTSTALQIALVDLLESIGVRPAAVIGHSSGEIGAAYAYGALSAAEAMKIAYFRGVAAAHLTKTQKQRGAMIAVGLSEQEARQYIDEVASLQGSYGLQVACINSQKSTTVSGDETQVDALKGLLDSREIFARKLQVPLAYHSSHMLDIASEYRDMIKDLTPVDKESCRGQMISSVTGEKVFVNTLRSPNYWVQNLISPVQFAKSFNQICTDPRSALTKKLDSSHRYRLGINILLEIGPHAALQGPIRDLLEDLSWGHDVKYHAALYRGKKQAESFLNALGHLYCLGCPVDLERINELSGPLETKPRVIVDLPHYPFNHSSSYWRESQISRNFRLAQQGKIDLLGKLTTDSNAFDSRWRNYLRTSELDWVEDHTINGTVIYPAAGMLVMAIEAANQTASHHRPVVGFELKDVEFSRALSVPNTAEGVETYFHLRKPSDSSDTTATWSQFRLCFYENDSWQESCHGFVRIEYETKKNEVDNGRHDLVECLQWNNMIAEACNKEFEPSQLYKTLRESGFQFGPTFQTLYHGKYGNEHQAWALVKIFQWLDDRYPQPHIVHPTTLDGILHVILSATSKGGLELGPTMIPTGIKNIWVAKDGLSSAGNTVVRTSTKANFVHDRGHNFNICALDESRTNVLVKVDGLQSTIVADNTKVEDASNMKHTCYRLIHQPDLDMLDFPQSRSYCARARSDLAQTEYFKELNFTLFKFIDQHLDAVGDVLPKDIPAHIRKYIEWAKLQRHLFTQGKLPFSQPEWSQLLQNEAFVKAARLRIASANAQGHLFIQIGENLPSLLSGEIDPIQFLFKDDMIKKFYDEINNRPCFDEWDLFLRTYAHKKPDMKILEIGAGTGGTSSLILHSLSLGSGSTEEKPFYMSYDYTDVSPAFFDKARERFGKFPRMNFEVLDIEKDPATQGFEPHSYDLVIAANVLHATCNIRETFHNVRKLLKPGGKLMMYEITQPDILRTGFAFGLLSGWWAGEQDGRPWSPGLTSAQWDLVLKETNFSGIDLDFPDYIEPECQEGGILIATASEPKPVIDSNDAEIIYFVVDPASNAQVSVYEKAKSALTSRYTAKSVIIEAHSLDECLTLPAFNLATLVFIQETDKFLLSNMSSETFYNIQKAVHMCNKILFVTAGGGLSPKRPEYSLVDGWARTLRTEKASRSVVTLALDIDNEIRIHQVSFIVQILTDVVIPSSSDDYEPEFVEIDGLLHIPRVRPDTRLSDEIHQESLELQSSRMAIQNTGPLKLAIGTPGLLDTLHWRQDHECLQPLQPNEVEIDVKAVGINYKDCLTALGRTTEKIFGHECAGIVTRAGELSELQSGDRVAVFGPSMFKTVVRCKAEFTCKIPDSISFVEGSSIPTQFSTAWQAIVELGRLRRGESILIHAAAGGTGQACIQISQHIGADIYATVGSKVKKQTLMEEYQIPEDHIFYSRDTSFAKGVMLKTKGRGVDVVINSLAGEILRASWQCIASYGRFVDIGNKDILSNSSLPMTQFGRNASFVQFDGLIWMNENPGAAKSTLSSILQLFEERKLHVQTPLQALSVSEVEEAFRNIQSGTSAGKIVLEITQDAQVPTILPKPSFRLDPQSTYLIAGGLGGLGRTTARWMAARGAKNLVLLGRSGPTTEAALSLINELKAQGVNCYTPPCDVIDQQSVERVIQEVSQNMPPIKGCIQGSMVLRDHMFNDMSYEDWRAAVECKGMGSWNLEASLPPNLDFFVLLSSASGVVGLPGQANYASGNSYMDGFARYRVANSQKAISLDMGAMVDDGLLAETEGFLDRVLSYGALSPVTRQQFLGILDYYCRPGTPLLTPETAQVVIGLDDGSSGGQLARVVQNTRMFRHLSVNNIHNISGKERDVQIDFRKQFAAAASLQEGQQIISQALVHKFKNGYKTIQDDSEVNMQAPLHSLGVDSLLAVEVCNWIKKEFSADLAVFELMGGATLSTVGVLVANRSGLKNAAWK</sequence>
<dbReference type="GeneID" id="70243593"/>
<dbReference type="SMART" id="SM00822">
    <property type="entry name" value="PKS_KR"/>
    <property type="match status" value="1"/>
</dbReference>
<evidence type="ECO:0000256" key="4">
    <source>
        <dbReference type="ARBA" id="ARBA00022857"/>
    </source>
</evidence>
<evidence type="ECO:0000256" key="1">
    <source>
        <dbReference type="ARBA" id="ARBA00022450"/>
    </source>
</evidence>
<dbReference type="GO" id="GO:0006633">
    <property type="term" value="P:fatty acid biosynthetic process"/>
    <property type="evidence" value="ECO:0007669"/>
    <property type="project" value="InterPro"/>
</dbReference>
<evidence type="ECO:0000256" key="3">
    <source>
        <dbReference type="ARBA" id="ARBA00022679"/>
    </source>
</evidence>
<proteinExistence type="predicted"/>
<dbReference type="GO" id="GO:0016491">
    <property type="term" value="F:oxidoreductase activity"/>
    <property type="evidence" value="ECO:0007669"/>
    <property type="project" value="UniProtKB-KW"/>
</dbReference>
<dbReference type="FunFam" id="3.40.50.720:FF:000209">
    <property type="entry name" value="Polyketide synthase Pks12"/>
    <property type="match status" value="1"/>
</dbReference>
<dbReference type="GO" id="GO:0008270">
    <property type="term" value="F:zinc ion binding"/>
    <property type="evidence" value="ECO:0007669"/>
    <property type="project" value="InterPro"/>
</dbReference>
<dbReference type="Pfam" id="PF23114">
    <property type="entry name" value="NAD-bd_HRPKS_sdrA"/>
    <property type="match status" value="1"/>
</dbReference>
<evidence type="ECO:0000256" key="2">
    <source>
        <dbReference type="ARBA" id="ARBA00022553"/>
    </source>
</evidence>
<dbReference type="RefSeq" id="XP_046066737.1">
    <property type="nucleotide sequence ID" value="XM_046213306.1"/>
</dbReference>
<dbReference type="GO" id="GO:0004312">
    <property type="term" value="F:fatty acid synthase activity"/>
    <property type="evidence" value="ECO:0007669"/>
    <property type="project" value="TreeGrafter"/>
</dbReference>
<dbReference type="Pfam" id="PF02801">
    <property type="entry name" value="Ketoacyl-synt_C"/>
    <property type="match status" value="1"/>
</dbReference>
<dbReference type="SUPFAM" id="SSF53901">
    <property type="entry name" value="Thiolase-like"/>
    <property type="match status" value="1"/>
</dbReference>
<reference evidence="12" key="1">
    <citation type="submission" date="2021-12" db="EMBL/GenBank/DDBJ databases">
        <title>Convergent genome expansion in fungi linked to evolution of root-endophyte symbiosis.</title>
        <authorList>
            <consortium name="DOE Joint Genome Institute"/>
            <person name="Ke Y.-H."/>
            <person name="Bonito G."/>
            <person name="Liao H.-L."/>
            <person name="Looney B."/>
            <person name="Rojas-Flechas A."/>
            <person name="Nash J."/>
            <person name="Hameed K."/>
            <person name="Schadt C."/>
            <person name="Martin F."/>
            <person name="Crous P.W."/>
            <person name="Miettinen O."/>
            <person name="Magnuson J.K."/>
            <person name="Labbe J."/>
            <person name="Jacobson D."/>
            <person name="Doktycz M.J."/>
            <person name="Veneault-Fourrey C."/>
            <person name="Kuo A."/>
            <person name="Mondo S."/>
            <person name="Calhoun S."/>
            <person name="Riley R."/>
            <person name="Ohm R."/>
            <person name="LaButti K."/>
            <person name="Andreopoulos B."/>
            <person name="Pangilinan J."/>
            <person name="Nolan M."/>
            <person name="Tritt A."/>
            <person name="Clum A."/>
            <person name="Lipzen A."/>
            <person name="Daum C."/>
            <person name="Barry K."/>
            <person name="Grigoriev I.V."/>
            <person name="Vilgalys R."/>
        </authorList>
    </citation>
    <scope>NUCLEOTIDE SEQUENCE</scope>
    <source>
        <strain evidence="12">PMI_201</strain>
    </source>
</reference>
<dbReference type="Gene3D" id="3.40.47.10">
    <property type="match status" value="1"/>
</dbReference>
<dbReference type="Pfam" id="PF23297">
    <property type="entry name" value="ACP_SdgA_C"/>
    <property type="match status" value="1"/>
</dbReference>
<dbReference type="InterPro" id="IPR020841">
    <property type="entry name" value="PKS_Beta-ketoAc_synthase_dom"/>
</dbReference>
<dbReference type="SMART" id="SM00825">
    <property type="entry name" value="PKS_KS"/>
    <property type="match status" value="1"/>
</dbReference>
<keyword evidence="13" id="KW-1185">Reference proteome</keyword>
<evidence type="ECO:0000256" key="7">
    <source>
        <dbReference type="ARBA" id="ARBA00023315"/>
    </source>
</evidence>
<feature type="domain" description="Ketosynthase family 3 (KS3)" evidence="10">
    <location>
        <begin position="4"/>
        <end position="429"/>
    </location>
</feature>
<dbReference type="Pfam" id="PF08659">
    <property type="entry name" value="KR"/>
    <property type="match status" value="1"/>
</dbReference>
<dbReference type="Gene3D" id="3.90.180.10">
    <property type="entry name" value="Medium-chain alcohol dehydrogenases, catalytic domain"/>
    <property type="match status" value="1"/>
</dbReference>
<dbReference type="SMART" id="SM00823">
    <property type="entry name" value="PKS_PP"/>
    <property type="match status" value="1"/>
</dbReference>
<evidence type="ECO:0000259" key="9">
    <source>
        <dbReference type="PROSITE" id="PS50075"/>
    </source>
</evidence>
<dbReference type="EMBL" id="JAJTJA010000013">
    <property type="protein sequence ID" value="KAH8690541.1"/>
    <property type="molecule type" value="Genomic_DNA"/>
</dbReference>
<dbReference type="InterPro" id="IPR050091">
    <property type="entry name" value="PKS_NRPS_Biosynth_Enz"/>
</dbReference>
<dbReference type="Pfam" id="PF00698">
    <property type="entry name" value="Acyl_transf_1"/>
    <property type="match status" value="1"/>
</dbReference>
<feature type="region of interest" description="C-terminal hotdog fold" evidence="8">
    <location>
        <begin position="1131"/>
        <end position="1284"/>
    </location>
</feature>
<dbReference type="SUPFAM" id="SSF51735">
    <property type="entry name" value="NAD(P)-binding Rossmann-fold domains"/>
    <property type="match status" value="2"/>
</dbReference>
<dbReference type="SUPFAM" id="SSF47336">
    <property type="entry name" value="ACP-like"/>
    <property type="match status" value="1"/>
</dbReference>
<feature type="domain" description="Carrier" evidence="9">
    <location>
        <begin position="2502"/>
        <end position="2580"/>
    </location>
</feature>
<feature type="active site" description="Proton acceptor; for dehydratase activity" evidence="8">
    <location>
        <position position="1004"/>
    </location>
</feature>
<protein>
    <submittedName>
        <fullName evidence="12">Polyketide synthase</fullName>
    </submittedName>
</protein>
<dbReference type="PANTHER" id="PTHR43775:SF29">
    <property type="entry name" value="ASPERFURANONE POLYKETIDE SYNTHASE AFOG-RELATED"/>
    <property type="match status" value="1"/>
</dbReference>
<dbReference type="SUPFAM" id="SSF50129">
    <property type="entry name" value="GroES-like"/>
    <property type="match status" value="1"/>
</dbReference>
<dbReference type="PROSITE" id="PS52019">
    <property type="entry name" value="PKS_MFAS_DH"/>
    <property type="match status" value="1"/>
</dbReference>
<dbReference type="InterPro" id="IPR014043">
    <property type="entry name" value="Acyl_transferase_dom"/>
</dbReference>
<keyword evidence="1" id="KW-0596">Phosphopantetheine</keyword>
<dbReference type="InterPro" id="IPR049900">
    <property type="entry name" value="PKS_mFAS_DH"/>
</dbReference>
<evidence type="ECO:0000256" key="6">
    <source>
        <dbReference type="ARBA" id="ARBA00023268"/>
    </source>
</evidence>
<dbReference type="Gene3D" id="3.30.70.3290">
    <property type="match status" value="1"/>
</dbReference>
<dbReference type="InterPro" id="IPR013968">
    <property type="entry name" value="PKS_KR"/>
</dbReference>
<dbReference type="InterPro" id="IPR016035">
    <property type="entry name" value="Acyl_Trfase/lysoPLipase"/>
</dbReference>
<dbReference type="Pfam" id="PF08240">
    <property type="entry name" value="ADH_N"/>
    <property type="match status" value="1"/>
</dbReference>
<dbReference type="InterPro" id="IPR020807">
    <property type="entry name" value="PKS_DH"/>
</dbReference>
<keyword evidence="2" id="KW-0597">Phosphoprotein</keyword>
<evidence type="ECO:0000259" key="10">
    <source>
        <dbReference type="PROSITE" id="PS52004"/>
    </source>
</evidence>
<keyword evidence="6" id="KW-0511">Multifunctional enzyme</keyword>
<dbReference type="SUPFAM" id="SSF55048">
    <property type="entry name" value="Probable ACP-binding domain of malonyl-CoA ACP transacylase"/>
    <property type="match status" value="1"/>
</dbReference>
<dbReference type="InterPro" id="IPR049551">
    <property type="entry name" value="PKS_DH_C"/>
</dbReference>
<dbReference type="Pfam" id="PF00109">
    <property type="entry name" value="ketoacyl-synt"/>
    <property type="match status" value="1"/>
</dbReference>
<evidence type="ECO:0000256" key="8">
    <source>
        <dbReference type="PROSITE-ProRule" id="PRU01363"/>
    </source>
</evidence>
<dbReference type="InterPro" id="IPR006162">
    <property type="entry name" value="Ppantetheine_attach_site"/>
</dbReference>
<dbReference type="InterPro" id="IPR001227">
    <property type="entry name" value="Ac_transferase_dom_sf"/>
</dbReference>
<dbReference type="GO" id="GO:0004315">
    <property type="term" value="F:3-oxoacyl-[acyl-carrier-protein] synthase activity"/>
    <property type="evidence" value="ECO:0007669"/>
    <property type="project" value="InterPro"/>
</dbReference>
<accession>A0AAD4KKV6</accession>
<dbReference type="GO" id="GO:0031177">
    <property type="term" value="F:phosphopantetheine binding"/>
    <property type="evidence" value="ECO:0007669"/>
    <property type="project" value="InterPro"/>
</dbReference>
<dbReference type="CDD" id="cd02440">
    <property type="entry name" value="AdoMet_MTases"/>
    <property type="match status" value="1"/>
</dbReference>
<dbReference type="InterPro" id="IPR009081">
    <property type="entry name" value="PP-bd_ACP"/>
</dbReference>
<dbReference type="InterPro" id="IPR013154">
    <property type="entry name" value="ADH-like_N"/>
</dbReference>
<dbReference type="Pfam" id="PF13602">
    <property type="entry name" value="ADH_zinc_N_2"/>
    <property type="match status" value="1"/>
</dbReference>
<dbReference type="GO" id="GO:0030639">
    <property type="term" value="P:polyketide biosynthetic process"/>
    <property type="evidence" value="ECO:0007669"/>
    <property type="project" value="UniProtKB-ARBA"/>
</dbReference>
<dbReference type="Pfam" id="PF21089">
    <property type="entry name" value="PKS_DH_N"/>
    <property type="match status" value="1"/>
</dbReference>
<dbReference type="Pfam" id="PF14765">
    <property type="entry name" value="PS-DH"/>
    <property type="match status" value="1"/>
</dbReference>
<organism evidence="12 13">
    <name type="scientific">Talaromyces proteolyticus</name>
    <dbReference type="NCBI Taxonomy" id="1131652"/>
    <lineage>
        <taxon>Eukaryota</taxon>
        <taxon>Fungi</taxon>
        <taxon>Dikarya</taxon>
        <taxon>Ascomycota</taxon>
        <taxon>Pezizomycotina</taxon>
        <taxon>Eurotiomycetes</taxon>
        <taxon>Eurotiomycetidae</taxon>
        <taxon>Eurotiales</taxon>
        <taxon>Trichocomaceae</taxon>
        <taxon>Talaromyces</taxon>
        <taxon>Talaromyces sect. Bacilispori</taxon>
    </lineage>
</organism>
<keyword evidence="4" id="KW-0521">NADP</keyword>
<feature type="domain" description="PKS/mFAS DH" evidence="11">
    <location>
        <begin position="972"/>
        <end position="1284"/>
    </location>
</feature>
<dbReference type="PROSITE" id="PS00606">
    <property type="entry name" value="KS3_1"/>
    <property type="match status" value="1"/>
</dbReference>
<dbReference type="SUPFAM" id="SSF52151">
    <property type="entry name" value="FabD/lysophospholipase-like"/>
    <property type="match status" value="1"/>
</dbReference>
<dbReference type="InterPro" id="IPR020843">
    <property type="entry name" value="ER"/>
</dbReference>
<dbReference type="InterPro" id="IPR029063">
    <property type="entry name" value="SAM-dependent_MTases_sf"/>
</dbReference>
<dbReference type="PROSITE" id="PS52004">
    <property type="entry name" value="KS3_2"/>
    <property type="match status" value="1"/>
</dbReference>
<feature type="active site" description="Proton donor; for dehydratase activity" evidence="8">
    <location>
        <position position="1194"/>
    </location>
</feature>
<dbReference type="PROSITE" id="PS00012">
    <property type="entry name" value="PHOSPHOPANTETHEINE"/>
    <property type="match status" value="1"/>
</dbReference>
<keyword evidence="5" id="KW-0560">Oxidoreductase</keyword>
<keyword evidence="3" id="KW-0808">Transferase</keyword>
<dbReference type="Gene3D" id="3.40.366.10">
    <property type="entry name" value="Malonyl-Coenzyme A Acyl Carrier Protein, domain 2"/>
    <property type="match status" value="1"/>
</dbReference>
<evidence type="ECO:0000259" key="11">
    <source>
        <dbReference type="PROSITE" id="PS52019"/>
    </source>
</evidence>
<evidence type="ECO:0000256" key="5">
    <source>
        <dbReference type="ARBA" id="ARBA00023002"/>
    </source>
</evidence>
<evidence type="ECO:0000313" key="13">
    <source>
        <dbReference type="Proteomes" id="UP001201262"/>
    </source>
</evidence>
<dbReference type="InterPro" id="IPR032821">
    <property type="entry name" value="PKS_assoc"/>
</dbReference>
<dbReference type="InterPro" id="IPR016039">
    <property type="entry name" value="Thiolase-like"/>
</dbReference>
<keyword evidence="7" id="KW-0012">Acyltransferase</keyword>
<comment type="caution">
    <text evidence="12">The sequence shown here is derived from an EMBL/GenBank/DDBJ whole genome shotgun (WGS) entry which is preliminary data.</text>
</comment>
<dbReference type="InterPro" id="IPR013217">
    <property type="entry name" value="Methyltransf_12"/>
</dbReference>
<dbReference type="Gene3D" id="3.40.50.150">
    <property type="entry name" value="Vaccinia Virus protein VP39"/>
    <property type="match status" value="1"/>
</dbReference>
<dbReference type="InterPro" id="IPR036736">
    <property type="entry name" value="ACP-like_sf"/>
</dbReference>
<dbReference type="InterPro" id="IPR057326">
    <property type="entry name" value="KR_dom"/>
</dbReference>
<dbReference type="PANTHER" id="PTHR43775">
    <property type="entry name" value="FATTY ACID SYNTHASE"/>
    <property type="match status" value="1"/>
</dbReference>
<dbReference type="InterPro" id="IPR018201">
    <property type="entry name" value="Ketoacyl_synth_AS"/>
</dbReference>
<gene>
    <name evidence="12" type="ORF">BGW36DRAFT_349981</name>
</gene>
<dbReference type="GO" id="GO:1901336">
    <property type="term" value="P:lactone biosynthetic process"/>
    <property type="evidence" value="ECO:0007669"/>
    <property type="project" value="UniProtKB-ARBA"/>
</dbReference>
<dbReference type="SUPFAM" id="SSF53335">
    <property type="entry name" value="S-adenosyl-L-methionine-dependent methyltransferases"/>
    <property type="match status" value="1"/>
</dbReference>
<dbReference type="InterPro" id="IPR036291">
    <property type="entry name" value="NAD(P)-bd_dom_sf"/>
</dbReference>
<dbReference type="InterPro" id="IPR049552">
    <property type="entry name" value="PKS_DH_N"/>
</dbReference>
<dbReference type="SMART" id="SM00829">
    <property type="entry name" value="PKS_ER"/>
    <property type="match status" value="1"/>
</dbReference>